<keyword evidence="2" id="KW-1185">Reference proteome</keyword>
<organism evidence="1 2">
    <name type="scientific">Batillaria attramentaria</name>
    <dbReference type="NCBI Taxonomy" id="370345"/>
    <lineage>
        <taxon>Eukaryota</taxon>
        <taxon>Metazoa</taxon>
        <taxon>Spiralia</taxon>
        <taxon>Lophotrochozoa</taxon>
        <taxon>Mollusca</taxon>
        <taxon>Gastropoda</taxon>
        <taxon>Caenogastropoda</taxon>
        <taxon>Sorbeoconcha</taxon>
        <taxon>Cerithioidea</taxon>
        <taxon>Batillariidae</taxon>
        <taxon>Batillaria</taxon>
    </lineage>
</organism>
<gene>
    <name evidence="1" type="ORF">BaRGS_00007557</name>
</gene>
<evidence type="ECO:0000313" key="2">
    <source>
        <dbReference type="Proteomes" id="UP001519460"/>
    </source>
</evidence>
<proteinExistence type="predicted"/>
<comment type="caution">
    <text evidence="1">The sequence shown here is derived from an EMBL/GenBank/DDBJ whole genome shotgun (WGS) entry which is preliminary data.</text>
</comment>
<evidence type="ECO:0000313" key="1">
    <source>
        <dbReference type="EMBL" id="KAK7501072.1"/>
    </source>
</evidence>
<sequence length="120" mass="13954">MKLYSNGSERGRPNRLTMAAIGSKLWLWLLSLLETINDAFWAIELHPPDPPDRFVEEEDDDWPGSERGRPNRLTMAAIGSKLWLWLLSLLETINDAFWAIELHPPDPPDRFVEEEDDDWP</sequence>
<dbReference type="EMBL" id="JACVVK020000033">
    <property type="protein sequence ID" value="KAK7501072.1"/>
    <property type="molecule type" value="Genomic_DNA"/>
</dbReference>
<name>A0ABD0LPS6_9CAEN</name>
<dbReference type="AlphaFoldDB" id="A0ABD0LPS6"/>
<protein>
    <submittedName>
        <fullName evidence="1">Uncharacterized protein</fullName>
    </submittedName>
</protein>
<reference evidence="1 2" key="1">
    <citation type="journal article" date="2023" name="Sci. Data">
        <title>Genome assembly of the Korean intertidal mud-creeper Batillaria attramentaria.</title>
        <authorList>
            <person name="Patra A.K."/>
            <person name="Ho P.T."/>
            <person name="Jun S."/>
            <person name="Lee S.J."/>
            <person name="Kim Y."/>
            <person name="Won Y.J."/>
        </authorList>
    </citation>
    <scope>NUCLEOTIDE SEQUENCE [LARGE SCALE GENOMIC DNA]</scope>
    <source>
        <strain evidence="1">Wonlab-2016</strain>
    </source>
</reference>
<accession>A0ABD0LPS6</accession>
<dbReference type="Proteomes" id="UP001519460">
    <property type="component" value="Unassembled WGS sequence"/>
</dbReference>